<dbReference type="Proteomes" id="UP000285146">
    <property type="component" value="Unassembled WGS sequence"/>
</dbReference>
<evidence type="ECO:0000256" key="1">
    <source>
        <dbReference type="ARBA" id="ARBA00004141"/>
    </source>
</evidence>
<gene>
    <name evidence="10" type="ORF">VPNG_08705</name>
</gene>
<dbReference type="PROSITE" id="PS01023">
    <property type="entry name" value="PTR2_2"/>
    <property type="match status" value="1"/>
</dbReference>
<feature type="transmembrane region" description="Helical" evidence="9">
    <location>
        <begin position="183"/>
        <end position="204"/>
    </location>
</feature>
<evidence type="ECO:0000256" key="3">
    <source>
        <dbReference type="ARBA" id="ARBA00022448"/>
    </source>
</evidence>
<sequence>MYNPTFYWVFACSNLAMSQIVNNHQDRAEIAQADLPKDGAYEPGQQYPRATEKSIARDDSATSHDEALLDGDDYPTEEELNTLRRVSGRIRWAAYTVAFCELSERFSYYGSNILYTNFVVHPLPPGSRTGAGHGHGGQSGALGLGSRAGQGISLTNQFFAYIVPLFGGWLADAILGRYKVLHIAIGVAMVAHVILVAASAPAVITKPDHSLAAFVIGMLVLCVGTGLFKANVSPLLAEQNHDRRMYVKTLKSGERVIVDPAVTNTRIFLYFYFAINVGSLVGQISMVYVELYIGFWLAFLLPTILFAACPLVLFVMRKHYVLSPPTGSVLSKFFKVFGLAMRGHWLSIFNPAKFKREFTWDVVRPSLVPVERRPGWMTYDDEWVDQVRRGLKACKVFLFLPIFFLAYNQMTNNLTTQASTMELHGAPNDLIQNLNPISIVILIPILDSLVYPGLRKLGINFTPLKRMAVGFFFSSMSMVAAAVMQYYIYKMAPDGDQVTNNGGHAPINVWAQCLPYVLVGLSEIFTNTTSLEYAYSKAPENMRSVVMSVNLFMSAISSAIGQAWTPLAGDPNWVWNYGSVAIIAAAGGVGFWLCFRHLDKEEDALNNLKHSEYRGSKEPNAGHTAVDASAEPGEERHVPSEKI</sequence>
<feature type="transmembrane region" description="Helical" evidence="9">
    <location>
        <begin position="430"/>
        <end position="454"/>
    </location>
</feature>
<feature type="transmembrane region" description="Helical" evidence="9">
    <location>
        <begin position="509"/>
        <end position="525"/>
    </location>
</feature>
<dbReference type="FunFam" id="1.20.1250.20:FF:000085">
    <property type="entry name" value="MFS peptide transporter Ptr2"/>
    <property type="match status" value="1"/>
</dbReference>
<dbReference type="InterPro" id="IPR000109">
    <property type="entry name" value="POT_fam"/>
</dbReference>
<dbReference type="AlphaFoldDB" id="A0A423W2D1"/>
<dbReference type="PANTHER" id="PTHR11654">
    <property type="entry name" value="OLIGOPEPTIDE TRANSPORTER-RELATED"/>
    <property type="match status" value="1"/>
</dbReference>
<proteinExistence type="inferred from homology"/>
<keyword evidence="4 7" id="KW-0812">Transmembrane</keyword>
<feature type="region of interest" description="Disordered" evidence="8">
    <location>
        <begin position="35"/>
        <end position="74"/>
    </location>
</feature>
<feature type="transmembrane region" description="Helical" evidence="9">
    <location>
        <begin position="267"/>
        <end position="289"/>
    </location>
</feature>
<feature type="region of interest" description="Disordered" evidence="8">
    <location>
        <begin position="611"/>
        <end position="643"/>
    </location>
</feature>
<evidence type="ECO:0000313" key="10">
    <source>
        <dbReference type="EMBL" id="ROV97480.1"/>
    </source>
</evidence>
<evidence type="ECO:0000256" key="6">
    <source>
        <dbReference type="ARBA" id="ARBA00023136"/>
    </source>
</evidence>
<feature type="transmembrane region" description="Helical" evidence="9">
    <location>
        <begin position="295"/>
        <end position="316"/>
    </location>
</feature>
<dbReference type="InterPro" id="IPR018456">
    <property type="entry name" value="PTR2_symporter_CS"/>
</dbReference>
<feature type="transmembrane region" description="Helical" evidence="9">
    <location>
        <begin position="577"/>
        <end position="595"/>
    </location>
</feature>
<dbReference type="Pfam" id="PF00854">
    <property type="entry name" value="PTR2"/>
    <property type="match status" value="1"/>
</dbReference>
<feature type="transmembrane region" description="Helical" evidence="9">
    <location>
        <begin position="158"/>
        <end position="176"/>
    </location>
</feature>
<feature type="compositionally biased region" description="Basic and acidic residues" evidence="8">
    <location>
        <begin position="633"/>
        <end position="643"/>
    </location>
</feature>
<evidence type="ECO:0000256" key="4">
    <source>
        <dbReference type="ARBA" id="ARBA00022692"/>
    </source>
</evidence>
<feature type="compositionally biased region" description="Basic and acidic residues" evidence="8">
    <location>
        <begin position="50"/>
        <end position="67"/>
    </location>
</feature>
<dbReference type="SUPFAM" id="SSF103473">
    <property type="entry name" value="MFS general substrate transporter"/>
    <property type="match status" value="1"/>
</dbReference>
<comment type="similarity">
    <text evidence="2 7">Belongs to the major facilitator superfamily. Proton-dependent oligopeptide transporter (POT/PTR) (TC 2.A.17) family.</text>
</comment>
<dbReference type="InterPro" id="IPR036259">
    <property type="entry name" value="MFS_trans_sf"/>
</dbReference>
<feature type="transmembrane region" description="Helical" evidence="9">
    <location>
        <begin position="466"/>
        <end position="489"/>
    </location>
</feature>
<dbReference type="EMBL" id="LKEB01000064">
    <property type="protein sequence ID" value="ROV97480.1"/>
    <property type="molecule type" value="Genomic_DNA"/>
</dbReference>
<evidence type="ECO:0000256" key="7">
    <source>
        <dbReference type="RuleBase" id="RU003755"/>
    </source>
</evidence>
<keyword evidence="5 9" id="KW-1133">Transmembrane helix</keyword>
<feature type="transmembrane region" description="Helical" evidence="9">
    <location>
        <begin position="545"/>
        <end position="565"/>
    </location>
</feature>
<organism evidence="10 11">
    <name type="scientific">Cytospora leucostoma</name>
    <dbReference type="NCBI Taxonomy" id="1230097"/>
    <lineage>
        <taxon>Eukaryota</taxon>
        <taxon>Fungi</taxon>
        <taxon>Dikarya</taxon>
        <taxon>Ascomycota</taxon>
        <taxon>Pezizomycotina</taxon>
        <taxon>Sordariomycetes</taxon>
        <taxon>Sordariomycetidae</taxon>
        <taxon>Diaporthales</taxon>
        <taxon>Cytosporaceae</taxon>
        <taxon>Cytospora</taxon>
    </lineage>
</organism>
<evidence type="ECO:0000256" key="2">
    <source>
        <dbReference type="ARBA" id="ARBA00005982"/>
    </source>
</evidence>
<keyword evidence="6 9" id="KW-0472">Membrane</keyword>
<evidence type="ECO:0000313" key="11">
    <source>
        <dbReference type="Proteomes" id="UP000285146"/>
    </source>
</evidence>
<reference evidence="10 11" key="1">
    <citation type="submission" date="2015-09" db="EMBL/GenBank/DDBJ databases">
        <title>Host preference determinants of Valsa canker pathogens revealed by comparative genomics.</title>
        <authorList>
            <person name="Yin Z."/>
            <person name="Huang L."/>
        </authorList>
    </citation>
    <scope>NUCLEOTIDE SEQUENCE [LARGE SCALE GENOMIC DNA]</scope>
    <source>
        <strain evidence="10 11">SXYLt</strain>
    </source>
</reference>
<dbReference type="GO" id="GO:0071916">
    <property type="term" value="F:dipeptide transmembrane transporter activity"/>
    <property type="evidence" value="ECO:0007669"/>
    <property type="project" value="UniProtKB-ARBA"/>
</dbReference>
<comment type="caution">
    <text evidence="10">The sequence shown here is derived from an EMBL/GenBank/DDBJ whole genome shotgun (WGS) entry which is preliminary data.</text>
</comment>
<dbReference type="InParanoid" id="A0A423W2D1"/>
<dbReference type="OrthoDB" id="8904098at2759"/>
<accession>A0A423W2D1</accession>
<protein>
    <recommendedName>
        <fullName evidence="12">Major facilitator superfamily (MFS) profile domain-containing protein</fullName>
    </recommendedName>
</protein>
<name>A0A423W2D1_9PEZI</name>
<evidence type="ECO:0008006" key="12">
    <source>
        <dbReference type="Google" id="ProtNLM"/>
    </source>
</evidence>
<evidence type="ECO:0000256" key="5">
    <source>
        <dbReference type="ARBA" id="ARBA00022989"/>
    </source>
</evidence>
<dbReference type="GO" id="GO:0005886">
    <property type="term" value="C:plasma membrane"/>
    <property type="evidence" value="ECO:0007669"/>
    <property type="project" value="UniProtKB-ARBA"/>
</dbReference>
<keyword evidence="11" id="KW-1185">Reference proteome</keyword>
<comment type="subcellular location">
    <subcellularLocation>
        <location evidence="1 7">Membrane</location>
        <topology evidence="1 7">Multi-pass membrane protein</topology>
    </subcellularLocation>
</comment>
<dbReference type="Gene3D" id="1.20.1250.20">
    <property type="entry name" value="MFS general substrate transporter like domains"/>
    <property type="match status" value="1"/>
</dbReference>
<evidence type="ECO:0000256" key="8">
    <source>
        <dbReference type="SAM" id="MobiDB-lite"/>
    </source>
</evidence>
<evidence type="ECO:0000256" key="9">
    <source>
        <dbReference type="SAM" id="Phobius"/>
    </source>
</evidence>
<feature type="transmembrane region" description="Helical" evidence="9">
    <location>
        <begin position="210"/>
        <end position="228"/>
    </location>
</feature>
<keyword evidence="3 7" id="KW-0813">Transport</keyword>
<feature type="transmembrane region" description="Helical" evidence="9">
    <location>
        <begin position="393"/>
        <end position="410"/>
    </location>
</feature>